<name>A0A0S3EZD7_9SPHN</name>
<evidence type="ECO:0000313" key="4">
    <source>
        <dbReference type="EMBL" id="ALR20763.1"/>
    </source>
</evidence>
<dbReference type="PROSITE" id="PS51682">
    <property type="entry name" value="SAM_OMT_I"/>
    <property type="match status" value="1"/>
</dbReference>
<dbReference type="PANTHER" id="PTHR43167">
    <property type="entry name" value="PUTATIVE (AFU_ORTHOLOGUE AFUA_6G01830)-RELATED"/>
    <property type="match status" value="1"/>
</dbReference>
<dbReference type="OrthoDB" id="9799672at2"/>
<keyword evidence="5" id="KW-1185">Reference proteome</keyword>
<dbReference type="STRING" id="1332080.ATN00_11105"/>
<proteinExistence type="predicted"/>
<dbReference type="CDD" id="cd02440">
    <property type="entry name" value="AdoMet_MTases"/>
    <property type="match status" value="1"/>
</dbReference>
<dbReference type="SUPFAM" id="SSF53335">
    <property type="entry name" value="S-adenosyl-L-methionine-dependent methyltransferases"/>
    <property type="match status" value="1"/>
</dbReference>
<keyword evidence="1" id="KW-0489">Methyltransferase</keyword>
<dbReference type="EMBL" id="CP013264">
    <property type="protein sequence ID" value="ALR20763.1"/>
    <property type="molecule type" value="Genomic_DNA"/>
</dbReference>
<dbReference type="Proteomes" id="UP000056968">
    <property type="component" value="Chromosome"/>
</dbReference>
<evidence type="ECO:0000256" key="1">
    <source>
        <dbReference type="ARBA" id="ARBA00022603"/>
    </source>
</evidence>
<sequence length="208" mass="22511">MIVDPAVRAALDTMEERWAREQREQARIPREEAYARVDEFLLPIGPETGRLIHDLIRQGGLKSILEVGSSYGYSTLWLADAARAVDGCVTSLELHAGKIAAARETLAEVGLANRVDFIAGDALASIHALTGPFDLVLIDLWKDLYIPCLDRLGGKLAAGAIIVADNMLFPPENADNAAAYRRAVRARGDMDSVLLPIGAGIEISRKHG</sequence>
<dbReference type="KEGG" id="sbd:ATN00_11105"/>
<protein>
    <recommendedName>
        <fullName evidence="6">Methyltransferase</fullName>
    </recommendedName>
</protein>
<evidence type="ECO:0000256" key="3">
    <source>
        <dbReference type="ARBA" id="ARBA00022691"/>
    </source>
</evidence>
<dbReference type="RefSeq" id="WP_062064687.1">
    <property type="nucleotide sequence ID" value="NZ_CP013264.1"/>
</dbReference>
<evidence type="ECO:0008006" key="6">
    <source>
        <dbReference type="Google" id="ProtNLM"/>
    </source>
</evidence>
<gene>
    <name evidence="4" type="ORF">ATN00_11105</name>
</gene>
<dbReference type="Pfam" id="PF01596">
    <property type="entry name" value="Methyltransf_3"/>
    <property type="match status" value="1"/>
</dbReference>
<accession>A0A0S3EZD7</accession>
<evidence type="ECO:0000256" key="2">
    <source>
        <dbReference type="ARBA" id="ARBA00022679"/>
    </source>
</evidence>
<dbReference type="GO" id="GO:0032259">
    <property type="term" value="P:methylation"/>
    <property type="evidence" value="ECO:0007669"/>
    <property type="project" value="UniProtKB-KW"/>
</dbReference>
<dbReference type="PANTHER" id="PTHR43167:SF1">
    <property type="entry name" value="PUTATIVE (AFU_ORTHOLOGUE AFUA_6G01830)-RELATED"/>
    <property type="match status" value="1"/>
</dbReference>
<dbReference type="AlphaFoldDB" id="A0A0S3EZD7"/>
<reference evidence="4 5" key="1">
    <citation type="submission" date="2015-11" db="EMBL/GenBank/DDBJ databases">
        <title>A Two-component Flavoprotein Monooxygenase System MeaXY Responsible for para-Hydroxylation of 2-Methyl-6-ethylaniline and 2,6-Diethylaniline in Sphingobium baderi DE-13.</title>
        <authorList>
            <person name="Cheng M."/>
            <person name="Meng Q."/>
            <person name="Yang Y."/>
            <person name="Chu C."/>
            <person name="Yan X."/>
            <person name="He J."/>
            <person name="Li S."/>
        </authorList>
    </citation>
    <scope>NUCLEOTIDE SEQUENCE [LARGE SCALE GENOMIC DNA]</scope>
    <source>
        <strain evidence="4 5">DE-13</strain>
    </source>
</reference>
<dbReference type="InterPro" id="IPR002935">
    <property type="entry name" value="SAM_O-MeTrfase"/>
</dbReference>
<dbReference type="GO" id="GO:0008171">
    <property type="term" value="F:O-methyltransferase activity"/>
    <property type="evidence" value="ECO:0007669"/>
    <property type="project" value="InterPro"/>
</dbReference>
<dbReference type="Gene3D" id="3.40.50.150">
    <property type="entry name" value="Vaccinia Virus protein VP39"/>
    <property type="match status" value="1"/>
</dbReference>
<evidence type="ECO:0000313" key="5">
    <source>
        <dbReference type="Proteomes" id="UP000056968"/>
    </source>
</evidence>
<keyword evidence="3" id="KW-0949">S-adenosyl-L-methionine</keyword>
<keyword evidence="2" id="KW-0808">Transferase</keyword>
<organism evidence="4 5">
    <name type="scientific">Sphingobium baderi</name>
    <dbReference type="NCBI Taxonomy" id="1332080"/>
    <lineage>
        <taxon>Bacteria</taxon>
        <taxon>Pseudomonadati</taxon>
        <taxon>Pseudomonadota</taxon>
        <taxon>Alphaproteobacteria</taxon>
        <taxon>Sphingomonadales</taxon>
        <taxon>Sphingomonadaceae</taxon>
        <taxon>Sphingobium</taxon>
    </lineage>
</organism>
<dbReference type="InterPro" id="IPR029063">
    <property type="entry name" value="SAM-dependent_MTases_sf"/>
</dbReference>